<dbReference type="AlphaFoldDB" id="A0A1N6DLU3"/>
<dbReference type="STRING" id="226505.SAMN05444394_1117"/>
<dbReference type="PANTHER" id="PTHR39217:SF1">
    <property type="entry name" value="GLUTATHIONE SYNTHETASE"/>
    <property type="match status" value="1"/>
</dbReference>
<protein>
    <submittedName>
        <fullName evidence="2">Glutathione synthetase, ATP-grasp domain</fullName>
    </submittedName>
</protein>
<dbReference type="GO" id="GO:0004363">
    <property type="term" value="F:glutathione synthase activity"/>
    <property type="evidence" value="ECO:0007669"/>
    <property type="project" value="InterPro"/>
</dbReference>
<feature type="domain" description="Prokaryotic glutathione synthetase ATP-binding" evidence="1">
    <location>
        <begin position="141"/>
        <end position="272"/>
    </location>
</feature>
<dbReference type="Pfam" id="PF02955">
    <property type="entry name" value="GSH-S_ATP"/>
    <property type="match status" value="1"/>
</dbReference>
<dbReference type="GO" id="GO:0005524">
    <property type="term" value="F:ATP binding"/>
    <property type="evidence" value="ECO:0007669"/>
    <property type="project" value="InterPro"/>
</dbReference>
<dbReference type="InterPro" id="IPR053191">
    <property type="entry name" value="DcsG_Biosynth_Enzyme"/>
</dbReference>
<sequence>MYFREKYYYSMIAIVSYVSIGSYDSNTVDEDKILSSILTELKMQHEIVPWSDKQVDWSKYETLLIKSTWDYFDYYPEFLNWINHVKKLNIKVLNNLDTILWNSTKGYLAEIKEKGFPVISGFTLKKGTKISFDEIHKSLGTGDWVVKPMVSGGAKNTMKIPSSQWDKFEGKIQQLAQDEDFLIQPYVKEVAEVGEYSLLFFNGEFSHAVLKTPASGDFRVQHYFGGAIKSITPSGNMRKAAKTLVDQFASDSLYARVDGVEINGAFYLMELELIEPYLFLDSNPSAIPNYKKALIQRLG</sequence>
<accession>A0A1N6DLU3</accession>
<reference evidence="3" key="1">
    <citation type="submission" date="2016-11" db="EMBL/GenBank/DDBJ databases">
        <authorList>
            <person name="Varghese N."/>
            <person name="Submissions S."/>
        </authorList>
    </citation>
    <scope>NUCLEOTIDE SEQUENCE [LARGE SCALE GENOMIC DNA]</scope>
    <source>
        <strain evidence="3">DSM 15292</strain>
    </source>
</reference>
<dbReference type="Gene3D" id="3.30.470.20">
    <property type="entry name" value="ATP-grasp fold, B domain"/>
    <property type="match status" value="1"/>
</dbReference>
<dbReference type="InterPro" id="IPR004218">
    <property type="entry name" value="GSHS_ATP-bd"/>
</dbReference>
<gene>
    <name evidence="2" type="ORF">SAMN05444394_1117</name>
</gene>
<keyword evidence="3" id="KW-1185">Reference proteome</keyword>
<dbReference type="SUPFAM" id="SSF56059">
    <property type="entry name" value="Glutathione synthetase ATP-binding domain-like"/>
    <property type="match status" value="1"/>
</dbReference>
<dbReference type="Proteomes" id="UP000185221">
    <property type="component" value="Unassembled WGS sequence"/>
</dbReference>
<proteinExistence type="predicted"/>
<name>A0A1N6DLU3_9BACT</name>
<evidence type="ECO:0000313" key="2">
    <source>
        <dbReference type="EMBL" id="SIN71745.1"/>
    </source>
</evidence>
<evidence type="ECO:0000259" key="1">
    <source>
        <dbReference type="Pfam" id="PF02955"/>
    </source>
</evidence>
<evidence type="ECO:0000313" key="3">
    <source>
        <dbReference type="Proteomes" id="UP000185221"/>
    </source>
</evidence>
<organism evidence="2 3">
    <name type="scientific">Algoriphagus halophilus</name>
    <dbReference type="NCBI Taxonomy" id="226505"/>
    <lineage>
        <taxon>Bacteria</taxon>
        <taxon>Pseudomonadati</taxon>
        <taxon>Bacteroidota</taxon>
        <taxon>Cytophagia</taxon>
        <taxon>Cytophagales</taxon>
        <taxon>Cyclobacteriaceae</taxon>
        <taxon>Algoriphagus</taxon>
    </lineage>
</organism>
<dbReference type="EMBL" id="FSRC01000001">
    <property type="protein sequence ID" value="SIN71745.1"/>
    <property type="molecule type" value="Genomic_DNA"/>
</dbReference>
<dbReference type="PANTHER" id="PTHR39217">
    <property type="match status" value="1"/>
</dbReference>